<evidence type="ECO:0000256" key="1">
    <source>
        <dbReference type="SAM" id="MobiDB-lite"/>
    </source>
</evidence>
<sequence>MGNVLTVRENHSEPLAKERRPWEPFCVLQSPEDEPIPRINEPTSGSDDNDSADDSDEGQSTDGRDKEELGLTMKELIDDEAVDSDDGKSYEEDSNSGSGEAEYNARTNRLARLSPA</sequence>
<feature type="region of interest" description="Disordered" evidence="1">
    <location>
        <begin position="1"/>
        <end position="116"/>
    </location>
</feature>
<feature type="compositionally biased region" description="Basic and acidic residues" evidence="1">
    <location>
        <begin position="8"/>
        <end position="22"/>
    </location>
</feature>
<proteinExistence type="predicted"/>
<dbReference type="EMBL" id="MLKD01000002">
    <property type="protein sequence ID" value="OQE29676.1"/>
    <property type="molecule type" value="Genomic_DNA"/>
</dbReference>
<dbReference type="AlphaFoldDB" id="A0A1V6TU27"/>
<protein>
    <submittedName>
        <fullName evidence="2">Uncharacterized protein</fullName>
    </submittedName>
</protein>
<evidence type="ECO:0000313" key="2">
    <source>
        <dbReference type="EMBL" id="OQE29676.1"/>
    </source>
</evidence>
<feature type="compositionally biased region" description="Acidic residues" evidence="1">
    <location>
        <begin position="47"/>
        <end position="59"/>
    </location>
</feature>
<evidence type="ECO:0000313" key="3">
    <source>
        <dbReference type="Proteomes" id="UP000191285"/>
    </source>
</evidence>
<dbReference type="Proteomes" id="UP000191285">
    <property type="component" value="Unassembled WGS sequence"/>
</dbReference>
<accession>A0A1V6TU27</accession>
<reference evidence="3" key="1">
    <citation type="journal article" date="2017" name="Nat. Microbiol.">
        <title>Global analysis of biosynthetic gene clusters reveals vast potential of secondary metabolite production in Penicillium species.</title>
        <authorList>
            <person name="Nielsen J.C."/>
            <person name="Grijseels S."/>
            <person name="Prigent S."/>
            <person name="Ji B."/>
            <person name="Dainat J."/>
            <person name="Nielsen K.F."/>
            <person name="Frisvad J.C."/>
            <person name="Workman M."/>
            <person name="Nielsen J."/>
        </authorList>
    </citation>
    <scope>NUCLEOTIDE SEQUENCE [LARGE SCALE GENOMIC DNA]</scope>
    <source>
        <strain evidence="3">IBT 24891</strain>
    </source>
</reference>
<name>A0A1V6TU27_9EURO</name>
<organism evidence="2 3">
    <name type="scientific">Penicillium steckii</name>
    <dbReference type="NCBI Taxonomy" id="303698"/>
    <lineage>
        <taxon>Eukaryota</taxon>
        <taxon>Fungi</taxon>
        <taxon>Dikarya</taxon>
        <taxon>Ascomycota</taxon>
        <taxon>Pezizomycotina</taxon>
        <taxon>Eurotiomycetes</taxon>
        <taxon>Eurotiomycetidae</taxon>
        <taxon>Eurotiales</taxon>
        <taxon>Aspergillaceae</taxon>
        <taxon>Penicillium</taxon>
    </lineage>
</organism>
<comment type="caution">
    <text evidence="2">The sequence shown here is derived from an EMBL/GenBank/DDBJ whole genome shotgun (WGS) entry which is preliminary data.</text>
</comment>
<keyword evidence="3" id="KW-1185">Reference proteome</keyword>
<gene>
    <name evidence="2" type="ORF">PENSTE_c002G00022</name>
</gene>